<name>A0AAV7J7A9_COTGL</name>
<keyword evidence="1" id="KW-0472">Membrane</keyword>
<evidence type="ECO:0000313" key="2">
    <source>
        <dbReference type="EMBL" id="KAH0567583.1"/>
    </source>
</evidence>
<comment type="caution">
    <text evidence="2">The sequence shown here is derived from an EMBL/GenBank/DDBJ whole genome shotgun (WGS) entry which is preliminary data.</text>
</comment>
<organism evidence="2 3">
    <name type="scientific">Cotesia glomerata</name>
    <name type="common">Lepidopteran parasitic wasp</name>
    <name type="synonym">Apanteles glomeratus</name>
    <dbReference type="NCBI Taxonomy" id="32391"/>
    <lineage>
        <taxon>Eukaryota</taxon>
        <taxon>Metazoa</taxon>
        <taxon>Ecdysozoa</taxon>
        <taxon>Arthropoda</taxon>
        <taxon>Hexapoda</taxon>
        <taxon>Insecta</taxon>
        <taxon>Pterygota</taxon>
        <taxon>Neoptera</taxon>
        <taxon>Endopterygota</taxon>
        <taxon>Hymenoptera</taxon>
        <taxon>Apocrita</taxon>
        <taxon>Ichneumonoidea</taxon>
        <taxon>Braconidae</taxon>
        <taxon>Microgastrinae</taxon>
        <taxon>Cotesia</taxon>
    </lineage>
</organism>
<reference evidence="2 3" key="1">
    <citation type="journal article" date="2021" name="J. Hered.">
        <title>A chromosome-level genome assembly of the parasitoid wasp, Cotesia glomerata (Hymenoptera: Braconidae).</title>
        <authorList>
            <person name="Pinto B.J."/>
            <person name="Weis J.J."/>
            <person name="Gamble T."/>
            <person name="Ode P.J."/>
            <person name="Paul R."/>
            <person name="Zaspel J.M."/>
        </authorList>
    </citation>
    <scope>NUCLEOTIDE SEQUENCE [LARGE SCALE GENOMIC DNA]</scope>
    <source>
        <strain evidence="2">CgM1</strain>
    </source>
</reference>
<keyword evidence="1" id="KW-1133">Transmembrane helix</keyword>
<accession>A0AAV7J7A9</accession>
<dbReference type="AlphaFoldDB" id="A0AAV7J7A9"/>
<keyword evidence="1" id="KW-0812">Transmembrane</keyword>
<evidence type="ECO:0000313" key="3">
    <source>
        <dbReference type="Proteomes" id="UP000826195"/>
    </source>
</evidence>
<keyword evidence="3" id="KW-1185">Reference proteome</keyword>
<proteinExistence type="predicted"/>
<gene>
    <name evidence="2" type="ORF">KQX54_010868</name>
</gene>
<dbReference type="Proteomes" id="UP000826195">
    <property type="component" value="Unassembled WGS sequence"/>
</dbReference>
<sequence>MSTGGTHWQVMCVSDNRVIKETSRSWSGAVYSSSGEITKPVLADMTSEICTNSYPSRVPIAGLILWQLLPDLQYPHSTHTHTQVLIYSSTDRPSSPLCIRIIGLVSGASSIFCAAIPLFPQPTGLDVPISL</sequence>
<protein>
    <submittedName>
        <fullName evidence="2">Uncharacterized protein</fullName>
    </submittedName>
</protein>
<evidence type="ECO:0000256" key="1">
    <source>
        <dbReference type="SAM" id="Phobius"/>
    </source>
</evidence>
<feature type="transmembrane region" description="Helical" evidence="1">
    <location>
        <begin position="97"/>
        <end position="119"/>
    </location>
</feature>
<dbReference type="EMBL" id="JAHXZJ010000001">
    <property type="protein sequence ID" value="KAH0567583.1"/>
    <property type="molecule type" value="Genomic_DNA"/>
</dbReference>